<accession>A0ABD0P1U9</accession>
<feature type="compositionally biased region" description="Polar residues" evidence="1">
    <location>
        <begin position="46"/>
        <end position="66"/>
    </location>
</feature>
<dbReference type="EMBL" id="JAMKFB020000018">
    <property type="protein sequence ID" value="KAL0167760.1"/>
    <property type="molecule type" value="Genomic_DNA"/>
</dbReference>
<dbReference type="AlphaFoldDB" id="A0ABD0P1U9"/>
<evidence type="ECO:0000256" key="1">
    <source>
        <dbReference type="SAM" id="MobiDB-lite"/>
    </source>
</evidence>
<protein>
    <submittedName>
        <fullName evidence="2">Uncharacterized protein</fullName>
    </submittedName>
</protein>
<feature type="compositionally biased region" description="Polar residues" evidence="1">
    <location>
        <begin position="76"/>
        <end position="87"/>
    </location>
</feature>
<organism evidence="2 3">
    <name type="scientific">Cirrhinus mrigala</name>
    <name type="common">Mrigala</name>
    <dbReference type="NCBI Taxonomy" id="683832"/>
    <lineage>
        <taxon>Eukaryota</taxon>
        <taxon>Metazoa</taxon>
        <taxon>Chordata</taxon>
        <taxon>Craniata</taxon>
        <taxon>Vertebrata</taxon>
        <taxon>Euteleostomi</taxon>
        <taxon>Actinopterygii</taxon>
        <taxon>Neopterygii</taxon>
        <taxon>Teleostei</taxon>
        <taxon>Ostariophysi</taxon>
        <taxon>Cypriniformes</taxon>
        <taxon>Cyprinidae</taxon>
        <taxon>Labeoninae</taxon>
        <taxon>Labeonini</taxon>
        <taxon>Cirrhinus</taxon>
    </lineage>
</organism>
<dbReference type="Proteomes" id="UP001529510">
    <property type="component" value="Unassembled WGS sequence"/>
</dbReference>
<feature type="non-terminal residue" evidence="2">
    <location>
        <position position="1"/>
    </location>
</feature>
<feature type="region of interest" description="Disordered" evidence="1">
    <location>
        <begin position="1"/>
        <end position="118"/>
    </location>
</feature>
<evidence type="ECO:0000313" key="2">
    <source>
        <dbReference type="EMBL" id="KAL0167760.1"/>
    </source>
</evidence>
<feature type="non-terminal residue" evidence="2">
    <location>
        <position position="118"/>
    </location>
</feature>
<gene>
    <name evidence="2" type="ORF">M9458_035982</name>
</gene>
<evidence type="ECO:0000313" key="3">
    <source>
        <dbReference type="Proteomes" id="UP001529510"/>
    </source>
</evidence>
<name>A0ABD0P1U9_CIRMR</name>
<reference evidence="2 3" key="1">
    <citation type="submission" date="2024-05" db="EMBL/GenBank/DDBJ databases">
        <title>Genome sequencing and assembly of Indian major carp, Cirrhinus mrigala (Hamilton, 1822).</title>
        <authorList>
            <person name="Mohindra V."/>
            <person name="Chowdhury L.M."/>
            <person name="Lal K."/>
            <person name="Jena J.K."/>
        </authorList>
    </citation>
    <scope>NUCLEOTIDE SEQUENCE [LARGE SCALE GENOMIC DNA]</scope>
    <source>
        <strain evidence="2">CM1030</strain>
        <tissue evidence="2">Blood</tissue>
    </source>
</reference>
<keyword evidence="3" id="KW-1185">Reference proteome</keyword>
<proteinExistence type="predicted"/>
<comment type="caution">
    <text evidence="2">The sequence shown here is derived from an EMBL/GenBank/DDBJ whole genome shotgun (WGS) entry which is preliminary data.</text>
</comment>
<sequence>YCFGGPPDVSADPASYQDPELSKTRPDSAMGLAVLTQPGPVKPVRTDSQPSLSCISVPSKTNGTNSKTKEPDTENQDTLHSYPSSEGVSEEDDAQDKSPVLDTKRPHIPRPSIIRPQK</sequence>